<name>A0AAD3SRZ6_NEPGR</name>
<evidence type="ECO:0000313" key="2">
    <source>
        <dbReference type="EMBL" id="GMH16042.1"/>
    </source>
</evidence>
<comment type="caution">
    <text evidence="2">The sequence shown here is derived from an EMBL/GenBank/DDBJ whole genome shotgun (WGS) entry which is preliminary data.</text>
</comment>
<dbReference type="InterPro" id="IPR002035">
    <property type="entry name" value="VWF_A"/>
</dbReference>
<gene>
    <name evidence="2" type="ORF">Nepgr_017883</name>
</gene>
<sequence length="754" mass="83383">MDAQDFTKSVEMGLKLSKRISYGRCPSMKAPKPPSMESYAESFIPVAPMVYAVISDPSIVDNPDIPSYQPYVHGRCSPPALIPLHMHGIQVEVDCHLDTAFVTVSGTWRVHCVSGSKSSDCCIAVPMGEQGSILGFEVEVMRGSYHSQLIMVEDAVETEGLTKTEVGCLLKPSIYTLKIPKVDGGCKLSVKARWSQKLLFYDGQFCLHLPFSFPPYVTPAGKISKREKIWLNVSCGTETEVICRTTSHPLKELRRQAGKLDFLYEAEAYTWSHSDFKFSYSVSKGDIFGGLLLQSPSLHDFDQREMFCFYLFPGNIKNREIFRKRVVFLVDISGSMRGAPIENVKKALVDSLTKLNPLDSFNILAFNEEANLFSSSMKLATQEAIQSATQWIDLKFIAEGSTNIFRPLNQAIEMLSKESDSMSFIFLITDGAVENERVICNVVRGHLAEGGLLCPRISTFGIGSYCNHYFLQTLAQIGRGHYDAAYDIDSIAPRLQSLYEISSSVILANVDVECLEHLNSITLYPSRIEDLSCGSPLFISGRYSGAFPESVKVSGTLADMSNFVLCLKTQKAKDVSLDRVFKRRQIDILTGQAWWLESKQLEEEVAKMSIQAGVPSEYTRSVLVQTDSGKQASNSIFTQEKQAAQGKFDLRNMAGSCKKMMLLSGLGVGFGDPTKTAENMPAGIVVRTPDATERLVNAASKCCHRVVDRCCCLCFINVLSNLNDQCAIVASQLCAALACSECIKCCFDLYFSCS</sequence>
<dbReference type="CDD" id="cd01461">
    <property type="entry name" value="vWA_interalpha_trypsin_inhibitor"/>
    <property type="match status" value="1"/>
</dbReference>
<dbReference type="EMBL" id="BSYO01000016">
    <property type="protein sequence ID" value="GMH16042.1"/>
    <property type="molecule type" value="Genomic_DNA"/>
</dbReference>
<dbReference type="InterPro" id="IPR036465">
    <property type="entry name" value="vWFA_dom_sf"/>
</dbReference>
<accession>A0AAD3SRZ6</accession>
<dbReference type="SUPFAM" id="SSF53300">
    <property type="entry name" value="vWA-like"/>
    <property type="match status" value="1"/>
</dbReference>
<evidence type="ECO:0000259" key="1">
    <source>
        <dbReference type="PROSITE" id="PS50234"/>
    </source>
</evidence>
<organism evidence="2 3">
    <name type="scientific">Nepenthes gracilis</name>
    <name type="common">Slender pitcher plant</name>
    <dbReference type="NCBI Taxonomy" id="150966"/>
    <lineage>
        <taxon>Eukaryota</taxon>
        <taxon>Viridiplantae</taxon>
        <taxon>Streptophyta</taxon>
        <taxon>Embryophyta</taxon>
        <taxon>Tracheophyta</taxon>
        <taxon>Spermatophyta</taxon>
        <taxon>Magnoliopsida</taxon>
        <taxon>eudicotyledons</taxon>
        <taxon>Gunneridae</taxon>
        <taxon>Pentapetalae</taxon>
        <taxon>Caryophyllales</taxon>
        <taxon>Nepenthaceae</taxon>
        <taxon>Nepenthes</taxon>
    </lineage>
</organism>
<dbReference type="Gene3D" id="3.40.50.410">
    <property type="entry name" value="von Willebrand factor, type A domain"/>
    <property type="match status" value="1"/>
</dbReference>
<dbReference type="Proteomes" id="UP001279734">
    <property type="component" value="Unassembled WGS sequence"/>
</dbReference>
<dbReference type="Pfam" id="PF13768">
    <property type="entry name" value="VWA_3"/>
    <property type="match status" value="1"/>
</dbReference>
<dbReference type="PROSITE" id="PS50234">
    <property type="entry name" value="VWFA"/>
    <property type="match status" value="1"/>
</dbReference>
<dbReference type="AlphaFoldDB" id="A0AAD3SRZ6"/>
<dbReference type="PANTHER" id="PTHR46503:SF9">
    <property type="entry name" value="INTER ALPHA-TRYPSIN INHIBITOR, HEAVY CHAIN-LIKE PROTEIN"/>
    <property type="match status" value="1"/>
</dbReference>
<reference evidence="2" key="1">
    <citation type="submission" date="2023-05" db="EMBL/GenBank/DDBJ databases">
        <title>Nepenthes gracilis genome sequencing.</title>
        <authorList>
            <person name="Fukushima K."/>
        </authorList>
    </citation>
    <scope>NUCLEOTIDE SEQUENCE</scope>
    <source>
        <strain evidence="2">SING2019-196</strain>
    </source>
</reference>
<dbReference type="SMART" id="SM00327">
    <property type="entry name" value="VWA"/>
    <property type="match status" value="1"/>
</dbReference>
<keyword evidence="3" id="KW-1185">Reference proteome</keyword>
<dbReference type="PANTHER" id="PTHR46503">
    <property type="entry name" value="INTER-ALPHA-TRYPSIN INHIBITOR HEAVY CHAIN-LIKE PROTEIN"/>
    <property type="match status" value="1"/>
</dbReference>
<evidence type="ECO:0000313" key="3">
    <source>
        <dbReference type="Proteomes" id="UP001279734"/>
    </source>
</evidence>
<protein>
    <recommendedName>
        <fullName evidence="1">VWFA domain-containing protein</fullName>
    </recommendedName>
</protein>
<proteinExistence type="predicted"/>
<feature type="domain" description="VWFA" evidence="1">
    <location>
        <begin position="325"/>
        <end position="505"/>
    </location>
</feature>